<feature type="compositionally biased region" description="Basic and acidic residues" evidence="16">
    <location>
        <begin position="1461"/>
        <end position="1489"/>
    </location>
</feature>
<evidence type="ECO:0000256" key="1">
    <source>
        <dbReference type="ARBA" id="ARBA00004123"/>
    </source>
</evidence>
<evidence type="ECO:0000256" key="9">
    <source>
        <dbReference type="ARBA" id="ARBA00023136"/>
    </source>
</evidence>
<feature type="region of interest" description="Disordered" evidence="16">
    <location>
        <begin position="1461"/>
        <end position="1519"/>
    </location>
</feature>
<reference evidence="19" key="1">
    <citation type="submission" date="2019-11" db="EMBL/GenBank/DDBJ databases">
        <authorList>
            <person name="Liu Y."/>
            <person name="Hou J."/>
            <person name="Li T.-Q."/>
            <person name="Guan C.-H."/>
            <person name="Wu X."/>
            <person name="Wu H.-Z."/>
            <person name="Ling F."/>
            <person name="Zhang R."/>
            <person name="Shi X.-G."/>
            <person name="Ren J.-P."/>
            <person name="Chen E.-F."/>
            <person name="Sun J.-M."/>
        </authorList>
    </citation>
    <scope>NUCLEOTIDE SEQUENCE</scope>
    <source>
        <strain evidence="19">Adult_tree_wgs_1</strain>
        <tissue evidence="19">Leaves</tissue>
    </source>
</reference>
<feature type="region of interest" description="Disordered" evidence="16">
    <location>
        <begin position="378"/>
        <end position="422"/>
    </location>
</feature>
<keyword evidence="11" id="KW-0325">Glycoprotein</keyword>
<dbReference type="Pfam" id="PF02298">
    <property type="entry name" value="Cu_bind_like"/>
    <property type="match status" value="1"/>
</dbReference>
<dbReference type="SUPFAM" id="SSF49503">
    <property type="entry name" value="Cupredoxins"/>
    <property type="match status" value="1"/>
</dbReference>
<sequence>MTTTEKLFVQIFDRKKRITEQVKQRTDLYRQHLASKILLDGYNPPHWLWNPNFNSESSDPQGLKKEELISKLLLSHPRPAVPYSGGPYSAYDKPVVVQNNVELSEGLLTHASKKGFHTGDRPRTLHDNDIGSALNSVPELDLNSTSPQEQGEVRISDIHPDNGFSARDRITTMTECHDNDVGCSFNCVSEFDSSATSCEQQAEVRNSYIRSDNGFNVGDRPTTVPNCYDKDLDHAFNFDPDFSNGAASPQGQTEVRMAFTYTAPDQSLARLQRSKSRQKALEIRNSAKAAAKSRYAPENLTGACYSGNKMSRMVSQEIDHDIELFGLANYSDTVRECQGTGKNPNTYGGRITRSRSSYILSSHESIAKEDGCPMIMSQSTCTEGTSKPVSSSYTASQRVARSKSGASKRPPLDNSLDRMGRFQLNNEPGGEVVPHCPDSSAIVNKDVNADNIIETEAISNGLLEASHESIAKEDPMIRSQSTLTEGTSKPVSSSYTASQRVTRSKSGASKRPPLDNSLDQMERFHLHNVPGGEVVPRCPDSSAIVNKDGNVDNIVETEVISDGLLEAQAAISVSNLDLACPSVRFEASISRPPVFGMFVKPKTLDFGDMEKCLNKISGPVLEKGRLEKSAPKMSTPVKSAVAHDKITFSNTSGKSLVKQSLEPNASNNKTDAWRVSSETCVEECAVHNEDVSNNLIYVADKSKSIQEIQHSLVSDGPDKLLSSAGKGFDEKYMVQVQECELGHDGRDVNGTTPFPFKNQELGPSFVSSWTKHSTAEQGCRVGKVGVTDPSSSGLDLSYCSAEDSQDLMHLEKSSDKGKMSGFVLRERTLLEKESHVVEDDLLAFGFTGSLELPLLQTSSLPVRRLRSAAENSWPQFKHRKVEGQQANFSSASPSCRAKEIHCIRVGGNLGSDLQSQYEGDVAQSSGDKIPDIEKHWKVKYNLTQDTEPSAEMQLEQDELGFEKRNPGSDATSAFKNGHLGTSILSGFINDTAEGFQDCSFENVETADTTHIDLDVRMPGDDIHYINKLHSGNYIALENEDDLTHPERMLQEIEPRFEEGVPFSHSSIVSPQDKHLDSLDADQTMPEFERFMIDAEEDGDGFSLDKFDLPSTAIERASILEQLCRSASMHTPLPKFSTTFKLHRTRDLYQSVPNGLLEHTDLRSTLNLNDGGKQLRASYSNVGEVKSAFQGSSLSDCVPYSISHFNWSLKEHPMSPVGKPWDWFSVNSSSSEKERSSNPELTCFPIEEDPNISEENENGDEEADIIQEDTCSALLNGGAKREPLAELTAVSAVERFPDRSSLDSVDTEVSVTEAHSKVRQLLGNHNNNKRRCTNGAKENSHFSVSTNCDKKATESLNSRFSKPKLLGKTSLRKGMQGLSEREPKHNNIVTNITSFVPFVQQKQAAAVATGKRDIKVKALEAAEAAKRLEEKKDNERKMKKEALKLERVKTEQENLRQMELKMKMKQEEQKKKDADMAARKRLREEEGRKEKERKRQRLDMRRQQRDQGDKLRNRKVEKDVPLSTIDKKEICGTQSDDELRKVQKMGNKQGDDNIGKKPHTELGASEILTSNLRQAAFEDCEAFPRCGDTGEPTSVLSKPTESNDLVEKTSREKSYEISPYQCSDDEDEEEDEIPTSKYIPSWASKTSVALVLSFQQNIDPDVIFPPESFCSSDAVGGEKGWAKPTGNDSETYNEWASQNRFHVGDEACKFSDFTCIVFKYQNDSVLVVNKEDYENCITSNPISKFADGNTVFAFDHFGFFYFISGQPGHCKSGQRLIIRVMVQSEVEPPQNTTTPPPKPAEEGGGDHDDDDSSFRFGPPGSIFSGSKMGVASSSCFMTAVVAAFVILCLFV</sequence>
<feature type="compositionally biased region" description="Acidic residues" evidence="16">
    <location>
        <begin position="1622"/>
        <end position="1632"/>
    </location>
</feature>
<evidence type="ECO:0000256" key="4">
    <source>
        <dbReference type="ARBA" id="ARBA00010042"/>
    </source>
</evidence>
<feature type="compositionally biased region" description="Basic and acidic residues" evidence="16">
    <location>
        <begin position="1496"/>
        <end position="1519"/>
    </location>
</feature>
<comment type="similarity">
    <text evidence="4">Belongs to the INCENP family.</text>
</comment>
<dbReference type="GO" id="GO:0009055">
    <property type="term" value="F:electron transfer activity"/>
    <property type="evidence" value="ECO:0007669"/>
    <property type="project" value="InterPro"/>
</dbReference>
<name>A0A834GUR9_RHOSS</name>
<dbReference type="PANTHER" id="PTHR13738:SF1">
    <property type="entry name" value="TROPONIN I"/>
    <property type="match status" value="1"/>
</dbReference>
<evidence type="ECO:0000256" key="16">
    <source>
        <dbReference type="SAM" id="MobiDB-lite"/>
    </source>
</evidence>
<dbReference type="GO" id="GO:0098552">
    <property type="term" value="C:side of membrane"/>
    <property type="evidence" value="ECO:0007669"/>
    <property type="project" value="UniProtKB-KW"/>
</dbReference>
<feature type="compositionally biased region" description="Polar residues" evidence="16">
    <location>
        <begin position="1590"/>
        <end position="1602"/>
    </location>
</feature>
<dbReference type="InterPro" id="IPR050875">
    <property type="entry name" value="Troponin_I"/>
</dbReference>
<keyword evidence="20" id="KW-1185">Reference proteome</keyword>
<protein>
    <recommendedName>
        <fullName evidence="18">Phytocyanin domain-containing protein</fullName>
    </recommendedName>
</protein>
<evidence type="ECO:0000256" key="14">
    <source>
        <dbReference type="ARBA" id="ARBA00023288"/>
    </source>
</evidence>
<dbReference type="PANTHER" id="PTHR13738">
    <property type="entry name" value="TROPONIN I"/>
    <property type="match status" value="1"/>
</dbReference>
<feature type="compositionally biased region" description="Acidic residues" evidence="16">
    <location>
        <begin position="1245"/>
        <end position="1259"/>
    </location>
</feature>
<evidence type="ECO:0000256" key="10">
    <source>
        <dbReference type="ARBA" id="ARBA00023157"/>
    </source>
</evidence>
<keyword evidence="17" id="KW-0812">Transmembrane</keyword>
<keyword evidence="14" id="KW-0449">Lipoprotein</keyword>
<feature type="domain" description="Phytocyanin" evidence="18">
    <location>
        <begin position="1670"/>
        <end position="1781"/>
    </location>
</feature>
<evidence type="ECO:0000256" key="11">
    <source>
        <dbReference type="ARBA" id="ARBA00023180"/>
    </source>
</evidence>
<feature type="transmembrane region" description="Helical" evidence="17">
    <location>
        <begin position="1827"/>
        <end position="1849"/>
    </location>
</feature>
<accession>A0A834GUR9</accession>
<evidence type="ECO:0000313" key="20">
    <source>
        <dbReference type="Proteomes" id="UP000626092"/>
    </source>
</evidence>
<dbReference type="Pfam" id="PF03941">
    <property type="entry name" value="INCENP_ARK-bind"/>
    <property type="match status" value="1"/>
</dbReference>
<dbReference type="GO" id="GO:0005886">
    <property type="term" value="C:plasma membrane"/>
    <property type="evidence" value="ECO:0007669"/>
    <property type="project" value="UniProtKB-SubCell"/>
</dbReference>
<evidence type="ECO:0000256" key="5">
    <source>
        <dbReference type="ARBA" id="ARBA00022475"/>
    </source>
</evidence>
<keyword evidence="5" id="KW-1003">Cell membrane</keyword>
<dbReference type="GO" id="GO:0005819">
    <property type="term" value="C:spindle"/>
    <property type="evidence" value="ECO:0007669"/>
    <property type="project" value="UniProtKB-SubCell"/>
</dbReference>
<evidence type="ECO:0000256" key="6">
    <source>
        <dbReference type="ARBA" id="ARBA00022490"/>
    </source>
</evidence>
<dbReference type="Proteomes" id="UP000626092">
    <property type="component" value="Unassembled WGS sequence"/>
</dbReference>
<dbReference type="Gene3D" id="2.60.40.420">
    <property type="entry name" value="Cupredoxins - blue copper proteins"/>
    <property type="match status" value="1"/>
</dbReference>
<evidence type="ECO:0000256" key="7">
    <source>
        <dbReference type="ARBA" id="ARBA00022622"/>
    </source>
</evidence>
<evidence type="ECO:0000256" key="12">
    <source>
        <dbReference type="ARBA" id="ARBA00023212"/>
    </source>
</evidence>
<feature type="compositionally biased region" description="Polar residues" evidence="16">
    <location>
        <begin position="478"/>
        <end position="507"/>
    </location>
</feature>
<keyword evidence="6" id="KW-0963">Cytoplasm</keyword>
<evidence type="ECO:0000256" key="17">
    <source>
        <dbReference type="SAM" id="Phobius"/>
    </source>
</evidence>
<keyword evidence="7" id="KW-0336">GPI-anchor</keyword>
<feature type="compositionally biased region" description="Polar residues" evidence="16">
    <location>
        <begin position="378"/>
        <end position="399"/>
    </location>
</feature>
<evidence type="ECO:0000313" key="19">
    <source>
        <dbReference type="EMBL" id="KAF7140630.1"/>
    </source>
</evidence>
<feature type="region of interest" description="Disordered" evidence="16">
    <location>
        <begin position="1227"/>
        <end position="1259"/>
    </location>
</feature>
<keyword evidence="12" id="KW-0206">Cytoskeleton</keyword>
<dbReference type="InterPro" id="IPR008972">
    <property type="entry name" value="Cupredoxin"/>
</dbReference>
<keyword evidence="8" id="KW-0732">Signal</keyword>
<dbReference type="EMBL" id="WJXA01000006">
    <property type="protein sequence ID" value="KAF7140630.1"/>
    <property type="molecule type" value="Genomic_DNA"/>
</dbReference>
<keyword evidence="13" id="KW-0539">Nucleus</keyword>
<evidence type="ECO:0000256" key="2">
    <source>
        <dbReference type="ARBA" id="ARBA00004186"/>
    </source>
</evidence>
<dbReference type="GO" id="GO:0005634">
    <property type="term" value="C:nucleus"/>
    <property type="evidence" value="ECO:0007669"/>
    <property type="project" value="UniProtKB-SubCell"/>
</dbReference>
<keyword evidence="17" id="KW-1133">Transmembrane helix</keyword>
<keyword evidence="10" id="KW-1015">Disulfide bond</keyword>
<keyword evidence="9 17" id="KW-0472">Membrane</keyword>
<feature type="region of interest" description="Disordered" evidence="16">
    <location>
        <begin position="1588"/>
        <end position="1635"/>
    </location>
</feature>
<dbReference type="InterPro" id="IPR003245">
    <property type="entry name" value="Phytocyanin_dom"/>
</dbReference>
<feature type="compositionally biased region" description="Basic and acidic residues" evidence="16">
    <location>
        <begin position="1604"/>
        <end position="1614"/>
    </location>
</feature>
<feature type="region of interest" description="Disordered" evidence="16">
    <location>
        <begin position="472"/>
        <end position="516"/>
    </location>
</feature>
<dbReference type="InterPro" id="IPR005635">
    <property type="entry name" value="Inner_centromere_prot_ARK-bd"/>
</dbReference>
<proteinExistence type="inferred from homology"/>
<comment type="caution">
    <text evidence="19">The sequence shown here is derived from an EMBL/GenBank/DDBJ whole genome shotgun (WGS) entry which is preliminary data.</text>
</comment>
<gene>
    <name evidence="19" type="ORF">RHSIM_Rhsim06G0230000</name>
</gene>
<dbReference type="FunFam" id="2.60.40.420:FF:000010">
    <property type="entry name" value="Early nodulin-like protein 1"/>
    <property type="match status" value="1"/>
</dbReference>
<evidence type="ECO:0000256" key="13">
    <source>
        <dbReference type="ARBA" id="ARBA00023242"/>
    </source>
</evidence>
<evidence type="ECO:0000256" key="8">
    <source>
        <dbReference type="ARBA" id="ARBA00022729"/>
    </source>
</evidence>
<feature type="region of interest" description="Disordered" evidence="16">
    <location>
        <begin position="1324"/>
        <end position="1343"/>
    </location>
</feature>
<comment type="subcellular location">
    <subcellularLocation>
        <location evidence="3">Cell membrane</location>
        <topology evidence="3">Lipid-anchor</topology>
        <topology evidence="3">GPI-anchor</topology>
    </subcellularLocation>
    <subcellularLocation>
        <location evidence="2">Cytoplasm</location>
        <location evidence="2">Cytoskeleton</location>
        <location evidence="2">Spindle</location>
    </subcellularLocation>
    <subcellularLocation>
        <location evidence="1">Nucleus</location>
    </subcellularLocation>
</comment>
<dbReference type="InterPro" id="IPR041846">
    <property type="entry name" value="ENL_dom"/>
</dbReference>
<organism evidence="19 20">
    <name type="scientific">Rhododendron simsii</name>
    <name type="common">Sims's rhododendron</name>
    <dbReference type="NCBI Taxonomy" id="118357"/>
    <lineage>
        <taxon>Eukaryota</taxon>
        <taxon>Viridiplantae</taxon>
        <taxon>Streptophyta</taxon>
        <taxon>Embryophyta</taxon>
        <taxon>Tracheophyta</taxon>
        <taxon>Spermatophyta</taxon>
        <taxon>Magnoliopsida</taxon>
        <taxon>eudicotyledons</taxon>
        <taxon>Gunneridae</taxon>
        <taxon>Pentapetalae</taxon>
        <taxon>asterids</taxon>
        <taxon>Ericales</taxon>
        <taxon>Ericaceae</taxon>
        <taxon>Ericoideae</taxon>
        <taxon>Rhodoreae</taxon>
        <taxon>Rhododendron</taxon>
    </lineage>
</organism>
<comment type="similarity">
    <text evidence="15">Belongs to the early nodulin-like (ENODL) family.</text>
</comment>
<dbReference type="CDD" id="cd11019">
    <property type="entry name" value="OsENODL1_like"/>
    <property type="match status" value="1"/>
</dbReference>
<dbReference type="OrthoDB" id="681218at2759"/>
<feature type="region of interest" description="Disordered" evidence="16">
    <location>
        <begin position="1784"/>
        <end position="1810"/>
    </location>
</feature>
<evidence type="ECO:0000256" key="3">
    <source>
        <dbReference type="ARBA" id="ARBA00004609"/>
    </source>
</evidence>
<evidence type="ECO:0000259" key="18">
    <source>
        <dbReference type="PROSITE" id="PS51485"/>
    </source>
</evidence>
<dbReference type="PROSITE" id="PS51485">
    <property type="entry name" value="PHYTOCYANIN"/>
    <property type="match status" value="1"/>
</dbReference>
<evidence type="ECO:0000256" key="15">
    <source>
        <dbReference type="ARBA" id="ARBA00035011"/>
    </source>
</evidence>